<evidence type="ECO:0000313" key="1">
    <source>
        <dbReference type="EMBL" id="QJA57318.1"/>
    </source>
</evidence>
<evidence type="ECO:0008006" key="2">
    <source>
        <dbReference type="Google" id="ProtNLM"/>
    </source>
</evidence>
<dbReference type="SUPFAM" id="SSF53448">
    <property type="entry name" value="Nucleotide-diphospho-sugar transferases"/>
    <property type="match status" value="1"/>
</dbReference>
<dbReference type="InterPro" id="IPR029044">
    <property type="entry name" value="Nucleotide-diphossugar_trans"/>
</dbReference>
<dbReference type="EMBL" id="MT141267">
    <property type="protein sequence ID" value="QJA57318.1"/>
    <property type="molecule type" value="Genomic_DNA"/>
</dbReference>
<name>A0A6M3IJI4_9ZZZZ</name>
<reference evidence="1" key="1">
    <citation type="submission" date="2020-03" db="EMBL/GenBank/DDBJ databases">
        <title>The deep terrestrial virosphere.</title>
        <authorList>
            <person name="Holmfeldt K."/>
            <person name="Nilsson E."/>
            <person name="Simone D."/>
            <person name="Lopez-Fernandez M."/>
            <person name="Wu X."/>
            <person name="de Brujin I."/>
            <person name="Lundin D."/>
            <person name="Andersson A."/>
            <person name="Bertilsson S."/>
            <person name="Dopson M."/>
        </authorList>
    </citation>
    <scope>NUCLEOTIDE SEQUENCE</scope>
    <source>
        <strain evidence="1">MM415B01660</strain>
    </source>
</reference>
<sequence>MKLVFCLPGDNFSGNFLNCWTQLVLYCLRTNIQFSYINRKSNNIYYVRNMCLGADVQRGKNQKPFDGKIDYDYLVWIDSDSVFAPDQVQSLLNCNKDIVGALQSFEGGNGFTCGRLDEEFFKENGYMPYITPDGLKDEPLTEDGLIELDYVGFGLLCIKKGVFESMEYPWFRPKFQEIGECCDFSMEDVSFCVTAKEKGFNIYVNPGVRIGHEKLAIY</sequence>
<proteinExistence type="predicted"/>
<dbReference type="AlphaFoldDB" id="A0A6M3IJI4"/>
<accession>A0A6M3IJI4</accession>
<protein>
    <recommendedName>
        <fullName evidence="2">Glycosyltransferase</fullName>
    </recommendedName>
</protein>
<organism evidence="1">
    <name type="scientific">viral metagenome</name>
    <dbReference type="NCBI Taxonomy" id="1070528"/>
    <lineage>
        <taxon>unclassified sequences</taxon>
        <taxon>metagenomes</taxon>
        <taxon>organismal metagenomes</taxon>
    </lineage>
</organism>
<gene>
    <name evidence="1" type="ORF">MM415B01660_0003</name>
</gene>
<dbReference type="Gene3D" id="3.90.550.10">
    <property type="entry name" value="Spore Coat Polysaccharide Biosynthesis Protein SpsA, Chain A"/>
    <property type="match status" value="1"/>
</dbReference>